<evidence type="ECO:0000256" key="1">
    <source>
        <dbReference type="HAMAP-Rule" id="MF_00226"/>
    </source>
</evidence>
<dbReference type="InterPro" id="IPR036425">
    <property type="entry name" value="MoaB/Mog-like_dom_sf"/>
</dbReference>
<evidence type="ECO:0000259" key="2">
    <source>
        <dbReference type="SMART" id="SM00852"/>
    </source>
</evidence>
<dbReference type="Gene3D" id="3.40.980.10">
    <property type="entry name" value="MoaB/Mog-like domain"/>
    <property type="match status" value="1"/>
</dbReference>
<evidence type="ECO:0000313" key="4">
    <source>
        <dbReference type="EMBL" id="SDC75253.1"/>
    </source>
</evidence>
<dbReference type="Pfam" id="PF18146">
    <property type="entry name" value="CinA_KH"/>
    <property type="match status" value="1"/>
</dbReference>
<dbReference type="PIRSF" id="PIRSF006728">
    <property type="entry name" value="CinA"/>
    <property type="match status" value="1"/>
</dbReference>
<feature type="domain" description="MoaB/Mog" evidence="2">
    <location>
        <begin position="4"/>
        <end position="171"/>
    </location>
</feature>
<reference evidence="4 8" key="1">
    <citation type="submission" date="2016-10" db="EMBL/GenBank/DDBJ databases">
        <authorList>
            <person name="Varghese N."/>
            <person name="Submissions S."/>
        </authorList>
    </citation>
    <scope>NUCLEOTIDE SEQUENCE [LARGE SCALE GENOMIC DNA]</scope>
    <source>
        <strain evidence="4 8">WG10</strain>
    </source>
</reference>
<dbReference type="NCBIfam" id="TIGR00177">
    <property type="entry name" value="molyb_syn"/>
    <property type="match status" value="1"/>
</dbReference>
<dbReference type="Proteomes" id="UP000247389">
    <property type="component" value="Unassembled WGS sequence"/>
</dbReference>
<organism evidence="4 8">
    <name type="scientific">Halanaerobium congolense</name>
    <dbReference type="NCBI Taxonomy" id="54121"/>
    <lineage>
        <taxon>Bacteria</taxon>
        <taxon>Bacillati</taxon>
        <taxon>Bacillota</taxon>
        <taxon>Clostridia</taxon>
        <taxon>Halanaerobiales</taxon>
        <taxon>Halanaerobiaceae</taxon>
        <taxon>Halanaerobium</taxon>
    </lineage>
</organism>
<proteinExistence type="inferred from homology"/>
<dbReference type="PANTHER" id="PTHR13939:SF0">
    <property type="entry name" value="NMN AMIDOHYDROLASE-LIKE PROTEIN YFAY"/>
    <property type="match status" value="1"/>
</dbReference>
<dbReference type="CDD" id="cd00885">
    <property type="entry name" value="cinA"/>
    <property type="match status" value="1"/>
</dbReference>
<dbReference type="NCBIfam" id="TIGR00200">
    <property type="entry name" value="cinA_nterm"/>
    <property type="match status" value="1"/>
</dbReference>
<reference evidence="5 7" key="3">
    <citation type="submission" date="2019-03" db="EMBL/GenBank/DDBJ databases">
        <title>Deep subsurface shale carbon reservoir microbial communities from Ohio and West Virginia, USA.</title>
        <authorList>
            <person name="Wrighton K."/>
        </authorList>
    </citation>
    <scope>NUCLEOTIDE SEQUENCE [LARGE SCALE GENOMIC DNA]</scope>
    <source>
        <strain evidence="5 7">UTICA-S4D12</strain>
    </source>
</reference>
<dbReference type="InterPro" id="IPR050101">
    <property type="entry name" value="CinA"/>
</dbReference>
<dbReference type="HAMAP" id="MF_00226_B">
    <property type="entry name" value="CinA_B"/>
    <property type="match status" value="1"/>
</dbReference>
<dbReference type="EMBL" id="QICM01000003">
    <property type="protein sequence ID" value="PXV69371.1"/>
    <property type="molecule type" value="Genomic_DNA"/>
</dbReference>
<dbReference type="Gene3D" id="3.30.70.2860">
    <property type="match status" value="1"/>
</dbReference>
<dbReference type="Gene3D" id="3.90.950.20">
    <property type="entry name" value="CinA-like"/>
    <property type="match status" value="1"/>
</dbReference>
<dbReference type="Proteomes" id="UP000295758">
    <property type="component" value="Unassembled WGS sequence"/>
</dbReference>
<dbReference type="PANTHER" id="PTHR13939">
    <property type="entry name" value="NICOTINAMIDE-NUCLEOTIDE AMIDOHYDROLASE PNCC"/>
    <property type="match status" value="1"/>
</dbReference>
<dbReference type="AlphaFoldDB" id="A0A1G6P506"/>
<dbReference type="EMBL" id="FMYT01000013">
    <property type="protein sequence ID" value="SDC75253.1"/>
    <property type="molecule type" value="Genomic_DNA"/>
</dbReference>
<dbReference type="Proteomes" id="UP000324896">
    <property type="component" value="Unassembled WGS sequence"/>
</dbReference>
<reference evidence="3 6" key="2">
    <citation type="submission" date="2018-04" db="EMBL/GenBank/DDBJ databases">
        <title>Subsurface microbial communities from deep shales in Ohio and West Virginia, USA.</title>
        <authorList>
            <person name="Wrighton K."/>
        </authorList>
    </citation>
    <scope>NUCLEOTIDE SEQUENCE [LARGE SCALE GENOMIC DNA]</scope>
    <source>
        <strain evidence="3 6">MSL28</strain>
    </source>
</reference>
<dbReference type="SUPFAM" id="SSF53218">
    <property type="entry name" value="Molybdenum cofactor biosynthesis proteins"/>
    <property type="match status" value="1"/>
</dbReference>
<dbReference type="InterPro" id="IPR008135">
    <property type="entry name" value="Competence-induced_CinA"/>
</dbReference>
<dbReference type="NCBIfam" id="TIGR00199">
    <property type="entry name" value="PncC_domain"/>
    <property type="match status" value="1"/>
</dbReference>
<accession>A0A1G6P506</accession>
<name>A0A1G6P506_9FIRM</name>
<dbReference type="SMART" id="SM00852">
    <property type="entry name" value="MoCF_biosynth"/>
    <property type="match status" value="1"/>
</dbReference>
<dbReference type="Pfam" id="PF00994">
    <property type="entry name" value="MoCF_biosynth"/>
    <property type="match status" value="1"/>
</dbReference>
<evidence type="ECO:0000313" key="7">
    <source>
        <dbReference type="Proteomes" id="UP000295758"/>
    </source>
</evidence>
<dbReference type="InterPro" id="IPR036653">
    <property type="entry name" value="CinA-like_C"/>
</dbReference>
<sequence>MRAAIVATGSELISGLVQDSNSKFLAKNLNDLGFKIENICVCGDEKEKIKQTIEKAAKNADLIFITGGLGPTKDDQTKEAFAEAMNLELHYSEEIENRLKDIFCNYQSDMTSNNLSQAYFPTGAEIIENNRGTAPALKIEIDNKRFYLLPGVPSELKYLFKNKIKSQLVNLTKNSLLIKEFNFIGIGESTLAAEIEKLELNSALEISYQAGRAEVKLRLKIDSSKINDQNLKREIINEASKKIKSNFENHIYGEDGEDILSKVHKILISKNLSIATAESFTGGLIAERLTEKGGSSQYFWGSIVAYNKKIKENLLNIDSEFLKKYGVVSEECAIKMAENAAEIFKTDFVLASTGAAGPSAHNGKNAGTMYLALYYQGEIKTFKILKNYGRKMNRFYTSQIALLEIYKLIREREENNV</sequence>
<dbReference type="NCBIfam" id="NF001813">
    <property type="entry name" value="PRK00549.1"/>
    <property type="match status" value="1"/>
</dbReference>
<dbReference type="SUPFAM" id="SSF142433">
    <property type="entry name" value="CinA-like"/>
    <property type="match status" value="1"/>
</dbReference>
<protein>
    <recommendedName>
        <fullName evidence="1">Putative competence-damage inducible protein</fullName>
    </recommendedName>
</protein>
<dbReference type="InterPro" id="IPR008136">
    <property type="entry name" value="CinA_C"/>
</dbReference>
<comment type="similarity">
    <text evidence="1">Belongs to the CinA family.</text>
</comment>
<dbReference type="Pfam" id="PF02464">
    <property type="entry name" value="CinA"/>
    <property type="match status" value="1"/>
</dbReference>
<dbReference type="EMBL" id="SOAA01000004">
    <property type="protein sequence ID" value="TDS33733.1"/>
    <property type="molecule type" value="Genomic_DNA"/>
</dbReference>
<evidence type="ECO:0000313" key="6">
    <source>
        <dbReference type="Proteomes" id="UP000247389"/>
    </source>
</evidence>
<gene>
    <name evidence="1" type="primary">cinA</name>
    <name evidence="5" type="ORF">BY453_104126</name>
    <name evidence="3" type="ORF">C8C78_10385</name>
    <name evidence="4" type="ORF">SAMN04488597_11333</name>
</gene>
<dbReference type="InterPro" id="IPR041424">
    <property type="entry name" value="CinA_KH"/>
</dbReference>
<evidence type="ECO:0000313" key="5">
    <source>
        <dbReference type="EMBL" id="TDS33733.1"/>
    </source>
</evidence>
<dbReference type="InterPro" id="IPR001453">
    <property type="entry name" value="MoaB/Mog_dom"/>
</dbReference>
<dbReference type="RefSeq" id="WP_089722740.1">
    <property type="nucleotide sequence ID" value="NZ_FMYT01000013.1"/>
</dbReference>
<evidence type="ECO:0000313" key="8">
    <source>
        <dbReference type="Proteomes" id="UP000324896"/>
    </source>
</evidence>
<evidence type="ECO:0000313" key="3">
    <source>
        <dbReference type="EMBL" id="PXV69371.1"/>
    </source>
</evidence>